<reference evidence="1" key="1">
    <citation type="submission" date="2023-07" db="EMBL/GenBank/DDBJ databases">
        <title>Genomic Encyclopedia of Type Strains, Phase IV (KMG-IV): sequencing the most valuable type-strain genomes for metagenomic binning, comparative biology and taxonomic classification.</title>
        <authorList>
            <person name="Goeker M."/>
        </authorList>
    </citation>
    <scope>NUCLEOTIDE SEQUENCE</scope>
    <source>
        <strain evidence="1">DSM 26174</strain>
    </source>
</reference>
<evidence type="ECO:0000313" key="2">
    <source>
        <dbReference type="Proteomes" id="UP001185092"/>
    </source>
</evidence>
<accession>A0AAE3XSP2</accession>
<dbReference type="EMBL" id="JAVDQD010000007">
    <property type="protein sequence ID" value="MDR6241290.1"/>
    <property type="molecule type" value="Genomic_DNA"/>
</dbReference>
<evidence type="ECO:0000313" key="1">
    <source>
        <dbReference type="EMBL" id="MDR6241290.1"/>
    </source>
</evidence>
<dbReference type="InterPro" id="IPR008969">
    <property type="entry name" value="CarboxyPept-like_regulatory"/>
</dbReference>
<protein>
    <recommendedName>
        <fullName evidence="3">Carboxypeptidase-like protein</fullName>
    </recommendedName>
</protein>
<evidence type="ECO:0008006" key="3">
    <source>
        <dbReference type="Google" id="ProtNLM"/>
    </source>
</evidence>
<name>A0AAE3XSP2_9BACT</name>
<dbReference type="Proteomes" id="UP001185092">
    <property type="component" value="Unassembled WGS sequence"/>
</dbReference>
<dbReference type="AlphaFoldDB" id="A0AAE3XSP2"/>
<sequence length="652" mass="71619">MHRLFFVVAFILSSILQSYAQKGNLLNKIVKAGYQEEPLGMVISDLSNQAHFDYAYNANLANENLNITLLSPEIQLIAALDQISNQSAIDYKIKDDIVIFFPKSKDKSKPTLLKLNGKIIDEITQNPVANAVLIDDILGEIAKTDAQGEFSIIVPTTDFLFQLKALSEGYEEKKFNFKLKSDQDLTLGLKPMPNRSYEILAQIEKSKNLNSAVYIDLKLEKGTQWKNLFVPKKYILNENPAENLLSSPVQFSVIPIVSTNGPYNRMTENSVSFNLYAGYAGGLNGVEVSPLANFEKYDVKGFQMAGLCNITGGNAFGCQISGLTNVATLRASGLQISGFANVATREITGCQIAGFTNSSSGKLKGLQIGGFGNFCQGGSGWQISGFNNHSGKKEAFSGFQLSGFYNLANNEIKGVQFTAGFNWAKSHIKGLQFSALLNKGEVSGAQISSLLNISGSVDGFQFSMINLADTLSGVQIGLFNAIKHQNSGISIGLLSFIKNGYQAFDMSYNEIGLLNLNFKTGQKAFYNILGFGWLIGQEPFAWTFSYGIGSNISIVNKLSVNTELHAIKINLEEIDITQTNFMGRFIVGLNYQFSKHFEVFANGSLSMQFYEEDAPNLLELTRREGLSIKNYTFGDTRATLWWGGSGGLRFIF</sequence>
<keyword evidence="2" id="KW-1185">Reference proteome</keyword>
<dbReference type="RefSeq" id="WP_309941925.1">
    <property type="nucleotide sequence ID" value="NZ_AP025305.1"/>
</dbReference>
<dbReference type="SUPFAM" id="SSF49464">
    <property type="entry name" value="Carboxypeptidase regulatory domain-like"/>
    <property type="match status" value="1"/>
</dbReference>
<gene>
    <name evidence="1" type="ORF">HNQ88_004368</name>
</gene>
<comment type="caution">
    <text evidence="1">The sequence shown here is derived from an EMBL/GenBank/DDBJ whole genome shotgun (WGS) entry which is preliminary data.</text>
</comment>
<proteinExistence type="predicted"/>
<organism evidence="1 2">
    <name type="scientific">Aureibacter tunicatorum</name>
    <dbReference type="NCBI Taxonomy" id="866807"/>
    <lineage>
        <taxon>Bacteria</taxon>
        <taxon>Pseudomonadati</taxon>
        <taxon>Bacteroidota</taxon>
        <taxon>Cytophagia</taxon>
        <taxon>Cytophagales</taxon>
        <taxon>Persicobacteraceae</taxon>
        <taxon>Aureibacter</taxon>
    </lineage>
</organism>